<evidence type="ECO:0000256" key="6">
    <source>
        <dbReference type="ARBA" id="ARBA00023315"/>
    </source>
</evidence>
<dbReference type="GO" id="GO:0006629">
    <property type="term" value="P:lipid metabolic process"/>
    <property type="evidence" value="ECO:0007669"/>
    <property type="project" value="UniProtKB-KW"/>
</dbReference>
<dbReference type="SUPFAM" id="SSF69593">
    <property type="entry name" value="Glycerol-3-phosphate (1)-acyltransferase"/>
    <property type="match status" value="1"/>
</dbReference>
<keyword evidence="3 7" id="KW-1133">Transmembrane helix</keyword>
<dbReference type="EMBL" id="CAJVPP010001304">
    <property type="protein sequence ID" value="CAG8547465.1"/>
    <property type="molecule type" value="Genomic_DNA"/>
</dbReference>
<evidence type="ECO:0000256" key="7">
    <source>
        <dbReference type="SAM" id="Phobius"/>
    </source>
</evidence>
<evidence type="ECO:0000256" key="4">
    <source>
        <dbReference type="ARBA" id="ARBA00023098"/>
    </source>
</evidence>
<evidence type="ECO:0000313" key="8">
    <source>
        <dbReference type="EMBL" id="CAG8547465.1"/>
    </source>
</evidence>
<evidence type="ECO:0000256" key="5">
    <source>
        <dbReference type="ARBA" id="ARBA00023136"/>
    </source>
</evidence>
<evidence type="ECO:0000313" key="9">
    <source>
        <dbReference type="Proteomes" id="UP000789375"/>
    </source>
</evidence>
<evidence type="ECO:0000256" key="1">
    <source>
        <dbReference type="ARBA" id="ARBA00022679"/>
    </source>
</evidence>
<gene>
    <name evidence="8" type="ORF">FMOSSE_LOCUS6293</name>
</gene>
<keyword evidence="4" id="KW-0443">Lipid metabolism</keyword>
<feature type="transmembrane region" description="Helical" evidence="7">
    <location>
        <begin position="50"/>
        <end position="71"/>
    </location>
</feature>
<sequence>MEKFSTWRDAGTGIQPFLPPVPSRKDSDNVTKIATAIGYVLKPVIGILKLSLVLVTSLLLFLLVDVICLVLKPIKPVHRIIHYLFSAILTRLILFFMGFYWIRSEIVSSLTKGRGIPKARERTNKRGGVDAGDIIVCNWVSYVEIFYLTFRFDPIFTQYYPATNTLRPISLWKAIWTTGSYPNLDPPIETETFTLQELINYAKAKRSRPIVIFPEGTTSNGRALLKFNPIFKNVSIPVNDFKIHIFTVRYDFENFSPTYTVGNKFWHFIRLCSQFINTLQIRSLISDESSFSRYFAPTAQPSIPATTPDDIVGSQVLNYMLQVGRFRKTGLGLVEKKEFLNFYREKASGGYTKKNR</sequence>
<dbReference type="PANTHER" id="PTHR23063:SF60">
    <property type="entry name" value="LYSOPHOSPHATIDIC ACID:OLEOYL-COA ACYLTRANSFERASE 1"/>
    <property type="match status" value="1"/>
</dbReference>
<evidence type="ECO:0000256" key="2">
    <source>
        <dbReference type="ARBA" id="ARBA00022692"/>
    </source>
</evidence>
<accession>A0A9N9AWE6</accession>
<feature type="transmembrane region" description="Helical" evidence="7">
    <location>
        <begin position="83"/>
        <end position="102"/>
    </location>
</feature>
<dbReference type="Proteomes" id="UP000789375">
    <property type="component" value="Unassembled WGS sequence"/>
</dbReference>
<proteinExistence type="predicted"/>
<evidence type="ECO:0000256" key="3">
    <source>
        <dbReference type="ARBA" id="ARBA00022989"/>
    </source>
</evidence>
<keyword evidence="1" id="KW-0808">Transferase</keyword>
<dbReference type="PANTHER" id="PTHR23063">
    <property type="entry name" value="PHOSPHOLIPID ACYLTRANSFERASE"/>
    <property type="match status" value="1"/>
</dbReference>
<keyword evidence="5 7" id="KW-0472">Membrane</keyword>
<keyword evidence="9" id="KW-1185">Reference proteome</keyword>
<reference evidence="8" key="1">
    <citation type="submission" date="2021-06" db="EMBL/GenBank/DDBJ databases">
        <authorList>
            <person name="Kallberg Y."/>
            <person name="Tangrot J."/>
            <person name="Rosling A."/>
        </authorList>
    </citation>
    <scope>NUCLEOTIDE SEQUENCE</scope>
    <source>
        <strain evidence="8">87-6 pot B 2015</strain>
    </source>
</reference>
<dbReference type="AlphaFoldDB" id="A0A9N9AWE6"/>
<dbReference type="GO" id="GO:0016746">
    <property type="term" value="F:acyltransferase activity"/>
    <property type="evidence" value="ECO:0007669"/>
    <property type="project" value="UniProtKB-KW"/>
</dbReference>
<organism evidence="8 9">
    <name type="scientific">Funneliformis mosseae</name>
    <name type="common">Endomycorrhizal fungus</name>
    <name type="synonym">Glomus mosseae</name>
    <dbReference type="NCBI Taxonomy" id="27381"/>
    <lineage>
        <taxon>Eukaryota</taxon>
        <taxon>Fungi</taxon>
        <taxon>Fungi incertae sedis</taxon>
        <taxon>Mucoromycota</taxon>
        <taxon>Glomeromycotina</taxon>
        <taxon>Glomeromycetes</taxon>
        <taxon>Glomerales</taxon>
        <taxon>Glomeraceae</taxon>
        <taxon>Funneliformis</taxon>
    </lineage>
</organism>
<keyword evidence="2 7" id="KW-0812">Transmembrane</keyword>
<name>A0A9N9AWE6_FUNMO</name>
<comment type="caution">
    <text evidence="8">The sequence shown here is derived from an EMBL/GenBank/DDBJ whole genome shotgun (WGS) entry which is preliminary data.</text>
</comment>
<keyword evidence="6" id="KW-0012">Acyltransferase</keyword>
<protein>
    <submittedName>
        <fullName evidence="8">3270_t:CDS:1</fullName>
    </submittedName>
</protein>